<comment type="pathway">
    <text evidence="2">Porphyrin-containing compound metabolism.</text>
</comment>
<gene>
    <name evidence="9" type="ORF">EI983_08770</name>
</gene>
<dbReference type="EMBL" id="CP034348">
    <property type="protein sequence ID" value="QGX98366.1"/>
    <property type="molecule type" value="Genomic_DNA"/>
</dbReference>
<evidence type="ECO:0000256" key="2">
    <source>
        <dbReference type="ARBA" id="ARBA00023444"/>
    </source>
</evidence>
<dbReference type="Pfam" id="PF22451">
    <property type="entry name" value="NirdL-like_HTH"/>
    <property type="match status" value="1"/>
</dbReference>
<dbReference type="EC" id="4.1.1.111" evidence="4"/>
<dbReference type="GO" id="GO:0016829">
    <property type="term" value="F:lyase activity"/>
    <property type="evidence" value="ECO:0007669"/>
    <property type="project" value="UniProtKB-KW"/>
</dbReference>
<dbReference type="Proteomes" id="UP000428330">
    <property type="component" value="Chromosome"/>
</dbReference>
<dbReference type="InterPro" id="IPR036390">
    <property type="entry name" value="WH_DNA-bd_sf"/>
</dbReference>
<dbReference type="Gene3D" id="3.30.70.3460">
    <property type="match status" value="1"/>
</dbReference>
<evidence type="ECO:0000259" key="8">
    <source>
        <dbReference type="Pfam" id="PF22451"/>
    </source>
</evidence>
<comment type="catalytic activity">
    <reaction evidence="5">
        <text>siroheme + 2 H(+) = 12,18-didecarboxysiroheme + 2 CO2</text>
        <dbReference type="Rhea" id="RHEA:19093"/>
        <dbReference type="ChEBI" id="CHEBI:15378"/>
        <dbReference type="ChEBI" id="CHEBI:16526"/>
        <dbReference type="ChEBI" id="CHEBI:60052"/>
        <dbReference type="ChEBI" id="CHEBI:140497"/>
        <dbReference type="EC" id="4.1.1.111"/>
    </reaction>
</comment>
<keyword evidence="1" id="KW-0456">Lyase</keyword>
<dbReference type="AlphaFoldDB" id="A0A6I6ISS0"/>
<dbReference type="InterPro" id="IPR011991">
    <property type="entry name" value="ArsR-like_HTH"/>
</dbReference>
<dbReference type="InterPro" id="IPR019888">
    <property type="entry name" value="Tscrpt_reg_AsnC-like"/>
</dbReference>
<evidence type="ECO:0000256" key="1">
    <source>
        <dbReference type="ARBA" id="ARBA00023239"/>
    </source>
</evidence>
<dbReference type="CDD" id="cd00090">
    <property type="entry name" value="HTH_ARSR"/>
    <property type="match status" value="1"/>
</dbReference>
<reference evidence="10" key="1">
    <citation type="submission" date="2018-12" db="EMBL/GenBank/DDBJ databases">
        <title>Complete genome sequence of Roseovarius sp. MME-070.</title>
        <authorList>
            <person name="Nam Y.-D."/>
            <person name="Kang J."/>
            <person name="Chung W.-H."/>
            <person name="Park Y.S."/>
        </authorList>
    </citation>
    <scope>NUCLEOTIDE SEQUENCE [LARGE SCALE GENOMIC DNA]</scope>
    <source>
        <strain evidence="10">MME-070</strain>
    </source>
</reference>
<evidence type="ECO:0000259" key="7">
    <source>
        <dbReference type="Pfam" id="PF17805"/>
    </source>
</evidence>
<sequence>MMLDDTDRAIINALQEGFPLASRPYAQAAERLGLSEADLLSRLTAMKEAGVITRFGPFFDAAAMGGAFCLCAIAVPEDRFDEVNDAVNAFPEVAHNYKRTHRLNMWFVLATETEDGIGAAAREIEAATGLTVYLFPKLREFFIGFRVAA</sequence>
<evidence type="ECO:0000256" key="3">
    <source>
        <dbReference type="ARBA" id="ARBA00023457"/>
    </source>
</evidence>
<dbReference type="InterPro" id="IPR053953">
    <property type="entry name" value="NirdL-like_HTH"/>
</dbReference>
<evidence type="ECO:0000313" key="9">
    <source>
        <dbReference type="EMBL" id="QGX98366.1"/>
    </source>
</evidence>
<organism evidence="9 10">
    <name type="scientific">Roseovarius faecimaris</name>
    <dbReference type="NCBI Taxonomy" id="2494550"/>
    <lineage>
        <taxon>Bacteria</taxon>
        <taxon>Pseudomonadati</taxon>
        <taxon>Pseudomonadota</taxon>
        <taxon>Alphaproteobacteria</taxon>
        <taxon>Rhodobacterales</taxon>
        <taxon>Roseobacteraceae</taxon>
        <taxon>Roseovarius</taxon>
    </lineage>
</organism>
<comment type="similarity">
    <text evidence="3">Belongs to the Ahb/Nir family.</text>
</comment>
<dbReference type="Gene3D" id="1.10.10.10">
    <property type="entry name" value="Winged helix-like DNA-binding domain superfamily/Winged helix DNA-binding domain"/>
    <property type="match status" value="1"/>
</dbReference>
<accession>A0A6I6ISS0</accession>
<dbReference type="InterPro" id="IPR036388">
    <property type="entry name" value="WH-like_DNA-bd_sf"/>
</dbReference>
<name>A0A6I6ISS0_9RHOB</name>
<dbReference type="GO" id="GO:0006355">
    <property type="term" value="P:regulation of DNA-templated transcription"/>
    <property type="evidence" value="ECO:0007669"/>
    <property type="project" value="UniProtKB-ARBA"/>
</dbReference>
<dbReference type="PANTHER" id="PTHR43413:SF1">
    <property type="entry name" value="SIROHEME DECARBOXYLASE NIRL SUBUNIT"/>
    <property type="match status" value="1"/>
</dbReference>
<dbReference type="KEGG" id="rom:EI983_08770"/>
<feature type="domain" description="Siroheme decarboxylase AsnC-like ligand binding" evidence="7">
    <location>
        <begin position="69"/>
        <end position="141"/>
    </location>
</feature>
<dbReference type="OrthoDB" id="9806536at2"/>
<dbReference type="Pfam" id="PF17805">
    <property type="entry name" value="AsnC_trans_reg2"/>
    <property type="match status" value="1"/>
</dbReference>
<feature type="domain" description="Siroheme decarboxylase NirL-like HTH" evidence="8">
    <location>
        <begin position="7"/>
        <end position="52"/>
    </location>
</feature>
<dbReference type="InterPro" id="IPR040523">
    <property type="entry name" value="AsnC_trans_reg2"/>
</dbReference>
<proteinExistence type="inferred from homology"/>
<keyword evidence="10" id="KW-1185">Reference proteome</keyword>
<dbReference type="InterPro" id="IPR050684">
    <property type="entry name" value="HTH-Siroheme_Decarb"/>
</dbReference>
<dbReference type="RefSeq" id="WP_157709035.1">
    <property type="nucleotide sequence ID" value="NZ_CP034348.1"/>
</dbReference>
<dbReference type="PANTHER" id="PTHR43413">
    <property type="entry name" value="TRANSCRIPTIONAL REGULATOR, ASNC FAMILY"/>
    <property type="match status" value="1"/>
</dbReference>
<dbReference type="SMART" id="SM00344">
    <property type="entry name" value="HTH_ASNC"/>
    <property type="match status" value="1"/>
</dbReference>
<protein>
    <recommendedName>
        <fullName evidence="6">Siroheme decarboxylase NirG subunit</fullName>
        <ecNumber evidence="4">4.1.1.111</ecNumber>
    </recommendedName>
</protein>
<evidence type="ECO:0000256" key="6">
    <source>
        <dbReference type="ARBA" id="ARBA00073232"/>
    </source>
</evidence>
<dbReference type="SUPFAM" id="SSF46785">
    <property type="entry name" value="Winged helix' DNA-binding domain"/>
    <property type="match status" value="1"/>
</dbReference>
<evidence type="ECO:0000313" key="10">
    <source>
        <dbReference type="Proteomes" id="UP000428330"/>
    </source>
</evidence>
<evidence type="ECO:0000256" key="4">
    <source>
        <dbReference type="ARBA" id="ARBA00023471"/>
    </source>
</evidence>
<evidence type="ECO:0000256" key="5">
    <source>
        <dbReference type="ARBA" id="ARBA00048470"/>
    </source>
</evidence>
<dbReference type="FunFam" id="3.30.70.3460:FF:000001">
    <property type="entry name" value="Heme d1 biosynthesis protein NirG"/>
    <property type="match status" value="1"/>
</dbReference>